<dbReference type="Proteomes" id="UP000614460">
    <property type="component" value="Unassembled WGS sequence"/>
</dbReference>
<dbReference type="AlphaFoldDB" id="A0A8H9G035"/>
<organism evidence="1 2">
    <name type="scientific">Sphingobacterium cellulitidis</name>
    <dbReference type="NCBI Taxonomy" id="1768011"/>
    <lineage>
        <taxon>Bacteria</taxon>
        <taxon>Pseudomonadati</taxon>
        <taxon>Bacteroidota</taxon>
        <taxon>Sphingobacteriia</taxon>
        <taxon>Sphingobacteriales</taxon>
        <taxon>Sphingobacteriaceae</taxon>
        <taxon>Sphingobacterium</taxon>
    </lineage>
</organism>
<sequence length="110" mass="12397">MKPLELKLDKSKQDSLKAFKIPLFDFLSSTIEIPNAYKGKKLNLQQTPNQGAMDDSVILEKKLTGSESVMMPGTKKLGNNSQKDKFESKDVLNSLIQKLFQKYINKKASC</sequence>
<keyword evidence="2" id="KW-1185">Reference proteome</keyword>
<proteinExistence type="predicted"/>
<evidence type="ECO:0000313" key="2">
    <source>
        <dbReference type="Proteomes" id="UP000614460"/>
    </source>
</evidence>
<name>A0A8H9G035_9SPHI</name>
<accession>A0A8H9G035</accession>
<evidence type="ECO:0000313" key="1">
    <source>
        <dbReference type="EMBL" id="GGE26525.1"/>
    </source>
</evidence>
<gene>
    <name evidence="1" type="ORF">GCM10011516_25290</name>
</gene>
<reference evidence="1" key="1">
    <citation type="journal article" date="2014" name="Int. J. Syst. Evol. Microbiol.">
        <title>Complete genome sequence of Corynebacterium casei LMG S-19264T (=DSM 44701T), isolated from a smear-ripened cheese.</title>
        <authorList>
            <consortium name="US DOE Joint Genome Institute (JGI-PGF)"/>
            <person name="Walter F."/>
            <person name="Albersmeier A."/>
            <person name="Kalinowski J."/>
            <person name="Ruckert C."/>
        </authorList>
    </citation>
    <scope>NUCLEOTIDE SEQUENCE</scope>
    <source>
        <strain evidence="1">CGMCC 1.15966</strain>
    </source>
</reference>
<comment type="caution">
    <text evidence="1">The sequence shown here is derived from an EMBL/GenBank/DDBJ whole genome shotgun (WGS) entry which is preliminary data.</text>
</comment>
<dbReference type="EMBL" id="BMKM01000006">
    <property type="protein sequence ID" value="GGE26525.1"/>
    <property type="molecule type" value="Genomic_DNA"/>
</dbReference>
<reference evidence="1" key="2">
    <citation type="submission" date="2020-09" db="EMBL/GenBank/DDBJ databases">
        <authorList>
            <person name="Sun Q."/>
            <person name="Zhou Y."/>
        </authorList>
    </citation>
    <scope>NUCLEOTIDE SEQUENCE</scope>
    <source>
        <strain evidence="1">CGMCC 1.15966</strain>
    </source>
</reference>
<protein>
    <submittedName>
        <fullName evidence="1">Uncharacterized protein</fullName>
    </submittedName>
</protein>